<gene>
    <name evidence="2" type="ORF">IAC69_01225</name>
</gene>
<dbReference type="AlphaFoldDB" id="A0A9D9DDF2"/>
<name>A0A9D9DDF2_9PROT</name>
<proteinExistence type="predicted"/>
<sequence>MMKCRKLLLLPFLSCLVATLAHANWEYPGYYVGDGAYTDDGSRFVVSLRGGASVSAATIKNQVGSLTSEYYYDPDSGVIMSAGYCGENCDQYTYAGIADLSALPPRTDFSALSFAAGASLGWTIPNKPQWRLELGWDHISESEYNSSPLYEGDLELTGGDIDGIVLHLTSGGVQSSVTTDIISIMAFYDFYDGLQKPLRTVIPYVGFGIGYADSKTVLNLADLYGDLSESVDMGNFGEKDDYGVVQFYRSETSSANIAGVLALGLSYGITESMYFDLGARLMYIPKIKWKLTNVDNTRNRDWFSAENMFLANIMLGIRFEF</sequence>
<evidence type="ECO:0000256" key="1">
    <source>
        <dbReference type="SAM" id="SignalP"/>
    </source>
</evidence>
<evidence type="ECO:0000313" key="2">
    <source>
        <dbReference type="EMBL" id="MBO8425081.1"/>
    </source>
</evidence>
<evidence type="ECO:0008006" key="4">
    <source>
        <dbReference type="Google" id="ProtNLM"/>
    </source>
</evidence>
<dbReference type="EMBL" id="JADINC010000022">
    <property type="protein sequence ID" value="MBO8425081.1"/>
    <property type="molecule type" value="Genomic_DNA"/>
</dbReference>
<protein>
    <recommendedName>
        <fullName evidence="4">Outer membrane protein beta-barrel domain-containing protein</fullName>
    </recommendedName>
</protein>
<dbReference type="Gene3D" id="2.40.160.20">
    <property type="match status" value="1"/>
</dbReference>
<organism evidence="2 3">
    <name type="scientific">Candidatus Enterousia avistercoris</name>
    <dbReference type="NCBI Taxonomy" id="2840788"/>
    <lineage>
        <taxon>Bacteria</taxon>
        <taxon>Pseudomonadati</taxon>
        <taxon>Pseudomonadota</taxon>
        <taxon>Alphaproteobacteria</taxon>
        <taxon>Candidatus Enterousia</taxon>
    </lineage>
</organism>
<feature type="chain" id="PRO_5038942407" description="Outer membrane protein beta-barrel domain-containing protein" evidence="1">
    <location>
        <begin position="24"/>
        <end position="321"/>
    </location>
</feature>
<reference evidence="2" key="2">
    <citation type="journal article" date="2021" name="PeerJ">
        <title>Extensive microbial diversity within the chicken gut microbiome revealed by metagenomics and culture.</title>
        <authorList>
            <person name="Gilroy R."/>
            <person name="Ravi A."/>
            <person name="Getino M."/>
            <person name="Pursley I."/>
            <person name="Horton D.L."/>
            <person name="Alikhan N.F."/>
            <person name="Baker D."/>
            <person name="Gharbi K."/>
            <person name="Hall N."/>
            <person name="Watson M."/>
            <person name="Adriaenssens E.M."/>
            <person name="Foster-Nyarko E."/>
            <person name="Jarju S."/>
            <person name="Secka A."/>
            <person name="Antonio M."/>
            <person name="Oren A."/>
            <person name="Chaudhuri R.R."/>
            <person name="La Ragione R."/>
            <person name="Hildebrand F."/>
            <person name="Pallen M.J."/>
        </authorList>
    </citation>
    <scope>NUCLEOTIDE SEQUENCE</scope>
    <source>
        <strain evidence="2">8207</strain>
    </source>
</reference>
<accession>A0A9D9DDF2</accession>
<dbReference type="SUPFAM" id="SSF56925">
    <property type="entry name" value="OMPA-like"/>
    <property type="match status" value="1"/>
</dbReference>
<keyword evidence="1" id="KW-0732">Signal</keyword>
<comment type="caution">
    <text evidence="2">The sequence shown here is derived from an EMBL/GenBank/DDBJ whole genome shotgun (WGS) entry which is preliminary data.</text>
</comment>
<dbReference type="InterPro" id="IPR011250">
    <property type="entry name" value="OMP/PagP_B-barrel"/>
</dbReference>
<evidence type="ECO:0000313" key="3">
    <source>
        <dbReference type="Proteomes" id="UP000823630"/>
    </source>
</evidence>
<dbReference type="Proteomes" id="UP000823630">
    <property type="component" value="Unassembled WGS sequence"/>
</dbReference>
<feature type="signal peptide" evidence="1">
    <location>
        <begin position="1"/>
        <end position="23"/>
    </location>
</feature>
<reference evidence="2" key="1">
    <citation type="submission" date="2020-10" db="EMBL/GenBank/DDBJ databases">
        <authorList>
            <person name="Gilroy R."/>
        </authorList>
    </citation>
    <scope>NUCLEOTIDE SEQUENCE</scope>
    <source>
        <strain evidence="2">8207</strain>
    </source>
</reference>